<dbReference type="AlphaFoldDB" id="A0A8S1HQK2"/>
<name>A0A8S1HQK2_9PELO</name>
<evidence type="ECO:0000313" key="2">
    <source>
        <dbReference type="EMBL" id="CAD6198927.1"/>
    </source>
</evidence>
<keyword evidence="1" id="KW-0472">Membrane</keyword>
<evidence type="ECO:0000256" key="1">
    <source>
        <dbReference type="SAM" id="Phobius"/>
    </source>
</evidence>
<dbReference type="EMBL" id="CAJGYM010000144">
    <property type="protein sequence ID" value="CAD6198927.1"/>
    <property type="molecule type" value="Genomic_DNA"/>
</dbReference>
<dbReference type="Pfam" id="PF10320">
    <property type="entry name" value="7TM_GPCR_Srsx"/>
    <property type="match status" value="1"/>
</dbReference>
<feature type="transmembrane region" description="Helical" evidence="1">
    <location>
        <begin position="15"/>
        <end position="38"/>
    </location>
</feature>
<keyword evidence="1" id="KW-1133">Transmembrane helix</keyword>
<protein>
    <submittedName>
        <fullName evidence="2">Uncharacterized protein</fullName>
    </submittedName>
</protein>
<evidence type="ECO:0000313" key="3">
    <source>
        <dbReference type="Proteomes" id="UP000835052"/>
    </source>
</evidence>
<gene>
    <name evidence="2" type="ORF">CAUJ_LOCUS14832</name>
</gene>
<keyword evidence="3" id="KW-1185">Reference proteome</keyword>
<reference evidence="2" key="1">
    <citation type="submission" date="2020-10" db="EMBL/GenBank/DDBJ databases">
        <authorList>
            <person name="Kikuchi T."/>
        </authorList>
    </citation>
    <scope>NUCLEOTIDE SEQUENCE</scope>
    <source>
        <strain evidence="2">NKZ352</strain>
    </source>
</reference>
<feature type="transmembrane region" description="Helical" evidence="1">
    <location>
        <begin position="69"/>
        <end position="91"/>
    </location>
</feature>
<organism evidence="2 3">
    <name type="scientific">Caenorhabditis auriculariae</name>
    <dbReference type="NCBI Taxonomy" id="2777116"/>
    <lineage>
        <taxon>Eukaryota</taxon>
        <taxon>Metazoa</taxon>
        <taxon>Ecdysozoa</taxon>
        <taxon>Nematoda</taxon>
        <taxon>Chromadorea</taxon>
        <taxon>Rhabditida</taxon>
        <taxon>Rhabditina</taxon>
        <taxon>Rhabditomorpha</taxon>
        <taxon>Rhabditoidea</taxon>
        <taxon>Rhabditidae</taxon>
        <taxon>Peloderinae</taxon>
        <taxon>Caenorhabditis</taxon>
    </lineage>
</organism>
<dbReference type="InterPro" id="IPR019424">
    <property type="entry name" value="7TM_GPCR_Srsx"/>
</dbReference>
<proteinExistence type="predicted"/>
<dbReference type="Proteomes" id="UP000835052">
    <property type="component" value="Unassembled WGS sequence"/>
</dbReference>
<dbReference type="OrthoDB" id="5873055at2759"/>
<keyword evidence="1" id="KW-0812">Transmembrane</keyword>
<comment type="caution">
    <text evidence="2">The sequence shown here is derived from an EMBL/GenBank/DDBJ whole genome shotgun (WGS) entry which is preliminary data.</text>
</comment>
<sequence>MILFPIWYMKVKTKIYVSLMVLPPTIYGTITMLGGFLYMDDEIIIFCNPPIGSETPEAKKLARHLKVTMAVFVGSSYAGLFGTWFFGVAFWQKLGFEESTMDYAQSAYSVDLLHGILLYSNVAVKRVSERIYPFLGLSQNSLFRYKEKPQYD</sequence>
<accession>A0A8S1HQK2</accession>